<accession>A0A1Y1WFX3</accession>
<evidence type="ECO:0000313" key="2">
    <source>
        <dbReference type="EMBL" id="ORX72387.1"/>
    </source>
</evidence>
<evidence type="ECO:0000256" key="1">
    <source>
        <dbReference type="SAM" id="MobiDB-lite"/>
    </source>
</evidence>
<name>A0A1Y1WFX3_9FUNG</name>
<dbReference type="GeneID" id="63803554"/>
<keyword evidence="3" id="KW-1185">Reference proteome</keyword>
<reference evidence="2 3" key="1">
    <citation type="submission" date="2016-07" db="EMBL/GenBank/DDBJ databases">
        <title>Pervasive Adenine N6-methylation of Active Genes in Fungi.</title>
        <authorList>
            <consortium name="DOE Joint Genome Institute"/>
            <person name="Mondo S.J."/>
            <person name="Dannebaum R.O."/>
            <person name="Kuo R.C."/>
            <person name="Labutti K."/>
            <person name="Haridas S."/>
            <person name="Kuo A."/>
            <person name="Salamov A."/>
            <person name="Ahrendt S.R."/>
            <person name="Lipzen A."/>
            <person name="Sullivan W."/>
            <person name="Andreopoulos W.B."/>
            <person name="Clum A."/>
            <person name="Lindquist E."/>
            <person name="Daum C."/>
            <person name="Ramamoorthy G.K."/>
            <person name="Gryganskyi A."/>
            <person name="Culley D."/>
            <person name="Magnuson J.K."/>
            <person name="James T.Y."/>
            <person name="O'Malley M.A."/>
            <person name="Stajich J.E."/>
            <person name="Spatafora J.W."/>
            <person name="Visel A."/>
            <person name="Grigoriev I.V."/>
        </authorList>
    </citation>
    <scope>NUCLEOTIDE SEQUENCE [LARGE SCALE GENOMIC DNA]</scope>
    <source>
        <strain evidence="2 3">ATCC 12442</strain>
    </source>
</reference>
<dbReference type="Proteomes" id="UP000193922">
    <property type="component" value="Unassembled WGS sequence"/>
</dbReference>
<organism evidence="2 3">
    <name type="scientific">Linderina pennispora</name>
    <dbReference type="NCBI Taxonomy" id="61395"/>
    <lineage>
        <taxon>Eukaryota</taxon>
        <taxon>Fungi</taxon>
        <taxon>Fungi incertae sedis</taxon>
        <taxon>Zoopagomycota</taxon>
        <taxon>Kickxellomycotina</taxon>
        <taxon>Kickxellomycetes</taxon>
        <taxon>Kickxellales</taxon>
        <taxon>Kickxellaceae</taxon>
        <taxon>Linderina</taxon>
    </lineage>
</organism>
<evidence type="ECO:0000313" key="3">
    <source>
        <dbReference type="Proteomes" id="UP000193922"/>
    </source>
</evidence>
<gene>
    <name evidence="2" type="ORF">DL89DRAFT_265953</name>
</gene>
<dbReference type="AlphaFoldDB" id="A0A1Y1WFX3"/>
<comment type="caution">
    <text evidence="2">The sequence shown here is derived from an EMBL/GenBank/DDBJ whole genome shotgun (WGS) entry which is preliminary data.</text>
</comment>
<proteinExistence type="predicted"/>
<protein>
    <submittedName>
        <fullName evidence="2">Uncharacterized protein</fullName>
    </submittedName>
</protein>
<dbReference type="EMBL" id="MCFD01000003">
    <property type="protein sequence ID" value="ORX72387.1"/>
    <property type="molecule type" value="Genomic_DNA"/>
</dbReference>
<feature type="region of interest" description="Disordered" evidence="1">
    <location>
        <begin position="1"/>
        <end position="28"/>
    </location>
</feature>
<sequence length="62" mass="6326">MASTSNDRNAATSLARAELPACPPTTSWHASSAAEIPAVCRRTAARCRLSSTSSGTTGSFAI</sequence>
<dbReference type="RefSeq" id="XP_040745811.1">
    <property type="nucleotide sequence ID" value="XM_040886906.1"/>
</dbReference>
<feature type="compositionally biased region" description="Polar residues" evidence="1">
    <location>
        <begin position="1"/>
        <end position="12"/>
    </location>
</feature>